<evidence type="ECO:0000313" key="3">
    <source>
        <dbReference type="Proteomes" id="UP000053605"/>
    </source>
</evidence>
<proteinExistence type="predicted"/>
<organism evidence="2 3">
    <name type="scientific">Opisthocomus hoazin</name>
    <name type="common">Hoatzin</name>
    <name type="synonym">Phasianus hoazin</name>
    <dbReference type="NCBI Taxonomy" id="30419"/>
    <lineage>
        <taxon>Eukaryota</taxon>
        <taxon>Metazoa</taxon>
        <taxon>Chordata</taxon>
        <taxon>Craniata</taxon>
        <taxon>Vertebrata</taxon>
        <taxon>Euteleostomi</taxon>
        <taxon>Archelosauria</taxon>
        <taxon>Archosauria</taxon>
        <taxon>Dinosauria</taxon>
        <taxon>Saurischia</taxon>
        <taxon>Theropoda</taxon>
        <taxon>Coelurosauria</taxon>
        <taxon>Aves</taxon>
        <taxon>Neognathae</taxon>
        <taxon>Neoaves</taxon>
        <taxon>Opisthocomiformes</taxon>
        <taxon>Opisthocomidae</taxon>
        <taxon>Opisthocomus</taxon>
    </lineage>
</organism>
<evidence type="ECO:0000313" key="2">
    <source>
        <dbReference type="EMBL" id="KFR08191.1"/>
    </source>
</evidence>
<feature type="region of interest" description="Disordered" evidence="1">
    <location>
        <begin position="1"/>
        <end position="37"/>
    </location>
</feature>
<keyword evidence="3" id="KW-1185">Reference proteome</keyword>
<reference evidence="2 3" key="1">
    <citation type="submission" date="2014-04" db="EMBL/GenBank/DDBJ databases">
        <title>Genome evolution of avian class.</title>
        <authorList>
            <person name="Zhang G."/>
            <person name="Li C."/>
        </authorList>
    </citation>
    <scope>NUCLEOTIDE SEQUENCE [LARGE SCALE GENOMIC DNA]</scope>
    <source>
        <strain evidence="2">BGI_N306</strain>
    </source>
</reference>
<sequence length="64" mass="6674">LSQPRRAAGGRGSPSGRSESAAPACCSRSSSAQQTSSYPRAFWRRTCCNGSLRSFQGTGTPPPV</sequence>
<dbReference type="Proteomes" id="UP000053605">
    <property type="component" value="Unassembled WGS sequence"/>
</dbReference>
<name>A0A091X3T3_OPIHO</name>
<dbReference type="EMBL" id="KK734459">
    <property type="protein sequence ID" value="KFR08191.1"/>
    <property type="molecule type" value="Genomic_DNA"/>
</dbReference>
<protein>
    <submittedName>
        <fullName evidence="2">Uncharacterized protein</fullName>
    </submittedName>
</protein>
<evidence type="ECO:0000256" key="1">
    <source>
        <dbReference type="SAM" id="MobiDB-lite"/>
    </source>
</evidence>
<dbReference type="AlphaFoldDB" id="A0A091X3T3"/>
<feature type="non-terminal residue" evidence="2">
    <location>
        <position position="1"/>
    </location>
</feature>
<gene>
    <name evidence="2" type="ORF">N306_02135</name>
</gene>
<accession>A0A091X3T3</accession>
<feature type="compositionally biased region" description="Low complexity" evidence="1">
    <location>
        <begin position="14"/>
        <end position="37"/>
    </location>
</feature>
<feature type="non-terminal residue" evidence="2">
    <location>
        <position position="64"/>
    </location>
</feature>